<dbReference type="Pfam" id="PF02826">
    <property type="entry name" value="2-Hacid_dh_C"/>
    <property type="match status" value="1"/>
</dbReference>
<dbReference type="SUPFAM" id="SSF51735">
    <property type="entry name" value="NAD(P)-binding Rossmann-fold domains"/>
    <property type="match status" value="1"/>
</dbReference>
<evidence type="ECO:0000313" key="3">
    <source>
        <dbReference type="Proteomes" id="UP000823910"/>
    </source>
</evidence>
<dbReference type="AlphaFoldDB" id="A0A9D2MZ03"/>
<dbReference type="Gene3D" id="3.40.50.720">
    <property type="entry name" value="NAD(P)-binding Rossmann-like Domain"/>
    <property type="match status" value="1"/>
</dbReference>
<accession>A0A9D2MZ03</accession>
<dbReference type="GO" id="GO:0051287">
    <property type="term" value="F:NAD binding"/>
    <property type="evidence" value="ECO:0007669"/>
    <property type="project" value="InterPro"/>
</dbReference>
<organism evidence="2 3">
    <name type="scientific">Candidatus Enterocloster excrementipullorum</name>
    <dbReference type="NCBI Taxonomy" id="2838559"/>
    <lineage>
        <taxon>Bacteria</taxon>
        <taxon>Bacillati</taxon>
        <taxon>Bacillota</taxon>
        <taxon>Clostridia</taxon>
        <taxon>Lachnospirales</taxon>
        <taxon>Lachnospiraceae</taxon>
        <taxon>Enterocloster</taxon>
    </lineage>
</organism>
<dbReference type="InterPro" id="IPR006140">
    <property type="entry name" value="D-isomer_DH_NAD-bd"/>
</dbReference>
<dbReference type="EMBL" id="DWWT01000026">
    <property type="protein sequence ID" value="HJC05755.1"/>
    <property type="molecule type" value="Genomic_DNA"/>
</dbReference>
<feature type="domain" description="D-isomer specific 2-hydroxyacid dehydrogenase NAD-binding" evidence="1">
    <location>
        <begin position="136"/>
        <end position="233"/>
    </location>
</feature>
<evidence type="ECO:0000259" key="1">
    <source>
        <dbReference type="Pfam" id="PF02826"/>
    </source>
</evidence>
<protein>
    <submittedName>
        <fullName evidence="2">Dipicolinate synthase</fullName>
    </submittedName>
</protein>
<proteinExistence type="predicted"/>
<name>A0A9D2MZ03_9FIRM</name>
<dbReference type="InterPro" id="IPR036291">
    <property type="entry name" value="NAD(P)-bd_dom_sf"/>
</dbReference>
<reference evidence="2" key="2">
    <citation type="submission" date="2021-04" db="EMBL/GenBank/DDBJ databases">
        <authorList>
            <person name="Gilroy R."/>
        </authorList>
    </citation>
    <scope>NUCLEOTIDE SEQUENCE</scope>
    <source>
        <strain evidence="2">CHK180-15479</strain>
    </source>
</reference>
<reference evidence="2" key="1">
    <citation type="journal article" date="2021" name="PeerJ">
        <title>Extensive microbial diversity within the chicken gut microbiome revealed by metagenomics and culture.</title>
        <authorList>
            <person name="Gilroy R."/>
            <person name="Ravi A."/>
            <person name="Getino M."/>
            <person name="Pursley I."/>
            <person name="Horton D.L."/>
            <person name="Alikhan N.F."/>
            <person name="Baker D."/>
            <person name="Gharbi K."/>
            <person name="Hall N."/>
            <person name="Watson M."/>
            <person name="Adriaenssens E.M."/>
            <person name="Foster-Nyarko E."/>
            <person name="Jarju S."/>
            <person name="Secka A."/>
            <person name="Antonio M."/>
            <person name="Oren A."/>
            <person name="Chaudhuri R.R."/>
            <person name="La Ragione R."/>
            <person name="Hildebrand F."/>
            <person name="Pallen M.J."/>
        </authorList>
    </citation>
    <scope>NUCLEOTIDE SEQUENCE</scope>
    <source>
        <strain evidence="2">CHK180-15479</strain>
    </source>
</reference>
<sequence length="278" mass="29311">MENILLIGKDPRLGYLKMLLDADGFPTNHISESPTDAETAAPRVKEEDISLRRAAAHAGSIIGPTPFSRLGEIVEPARLLPLLRPGQKLFGGSIPEQVQSQAEAAGAVVYDFMQMEEVALKNTIATAEGAVCEAVSLSPLNIRDSRCLILGFGRCGKTLGETLLGLKARVTACDRNQERLALAQILGCACLQASPPAPILSSFDFIFNTIPAPVLDSSLLSRVKPGAVIIDIASAPGGTDFAACSRLGIPARLCPGLPGRYSPASSAKILYQAVISHL</sequence>
<evidence type="ECO:0000313" key="2">
    <source>
        <dbReference type="EMBL" id="HJC05755.1"/>
    </source>
</evidence>
<dbReference type="Proteomes" id="UP000823910">
    <property type="component" value="Unassembled WGS sequence"/>
</dbReference>
<gene>
    <name evidence="2" type="ORF">H9704_06320</name>
</gene>
<comment type="caution">
    <text evidence="2">The sequence shown here is derived from an EMBL/GenBank/DDBJ whole genome shotgun (WGS) entry which is preliminary data.</text>
</comment>